<keyword evidence="1" id="KW-0472">Membrane</keyword>
<feature type="transmembrane region" description="Helical" evidence="1">
    <location>
        <begin position="180"/>
        <end position="198"/>
    </location>
</feature>
<feature type="transmembrane region" description="Helical" evidence="1">
    <location>
        <begin position="114"/>
        <end position="136"/>
    </location>
</feature>
<feature type="transmembrane region" description="Helical" evidence="1">
    <location>
        <begin position="157"/>
        <end position="174"/>
    </location>
</feature>
<gene>
    <name evidence="2" type="ORF">V5E97_27120</name>
</gene>
<feature type="transmembrane region" description="Helical" evidence="1">
    <location>
        <begin position="344"/>
        <end position="363"/>
    </location>
</feature>
<evidence type="ECO:0000313" key="2">
    <source>
        <dbReference type="EMBL" id="XBH01985.1"/>
    </source>
</evidence>
<sequence length="465" mass="49870">MSITQVLFALTCVVSVGVGIGRGLASVDRPIWERFGLSVLPFLGCTVAWHWLVSLTFHSAASFRIDSSLAAAMGLSYGYWFAFPGKVGLLDGAISGPVFALAYSPAGLLNHSGFQILVSRGLSLFYYYGPAAWLLLRDGKGPRGWRRGWRRPRMGSLLLFFAFVLLTTNIRSLRSSPTEVQADAPALALAALAVVLMVRGGGGRNPWTCAISLLFAVLAVWAKQLAVPLLLLALPAYALATGGGNRRFRLLLPGFVGGLAMTLIVLAAFEAGHHGIDGGVASSATPLRGERWVDFLSPLIEFQEKHAPLLLLLAVGIVDRLAALADRMGSQEAPERFCLSDADWILFLLVGFAELPFSVLGYFGTGANESTMSFSLYFLSLGSLLMLKPLLGSGGENERAPAPWGWYVVIGLNLMLATLADEALGIALVERKGAGHESVVSERFQPLLPPCSPRLRVLNSESLRA</sequence>
<name>A0AAU7CA29_9BACT</name>
<reference evidence="2" key="1">
    <citation type="submission" date="2024-05" db="EMBL/GenBank/DDBJ databases">
        <title>Planctomycetes of the genus Singulisphaera possess chitinolytic capabilities.</title>
        <authorList>
            <person name="Ivanova A."/>
        </authorList>
    </citation>
    <scope>NUCLEOTIDE SEQUENCE</scope>
    <source>
        <strain evidence="2">Ch08T</strain>
    </source>
</reference>
<evidence type="ECO:0008006" key="3">
    <source>
        <dbReference type="Google" id="ProtNLM"/>
    </source>
</evidence>
<dbReference type="EMBL" id="CP155447">
    <property type="protein sequence ID" value="XBH01985.1"/>
    <property type="molecule type" value="Genomic_DNA"/>
</dbReference>
<protein>
    <recommendedName>
        <fullName evidence="3">Glycosyltransferase RgtA/B/C/D-like domain-containing protein</fullName>
    </recommendedName>
</protein>
<feature type="transmembrane region" description="Helical" evidence="1">
    <location>
        <begin position="307"/>
        <end position="324"/>
    </location>
</feature>
<proteinExistence type="predicted"/>
<keyword evidence="1" id="KW-1133">Transmembrane helix</keyword>
<feature type="transmembrane region" description="Helical" evidence="1">
    <location>
        <begin position="375"/>
        <end position="392"/>
    </location>
</feature>
<organism evidence="2">
    <name type="scientific">Singulisphaera sp. Ch08</name>
    <dbReference type="NCBI Taxonomy" id="3120278"/>
    <lineage>
        <taxon>Bacteria</taxon>
        <taxon>Pseudomonadati</taxon>
        <taxon>Planctomycetota</taxon>
        <taxon>Planctomycetia</taxon>
        <taxon>Isosphaerales</taxon>
        <taxon>Isosphaeraceae</taxon>
        <taxon>Singulisphaera</taxon>
    </lineage>
</organism>
<evidence type="ECO:0000256" key="1">
    <source>
        <dbReference type="SAM" id="Phobius"/>
    </source>
</evidence>
<dbReference type="RefSeq" id="WP_406694728.1">
    <property type="nucleotide sequence ID" value="NZ_CP155447.1"/>
</dbReference>
<dbReference type="AlphaFoldDB" id="A0AAU7CA29"/>
<feature type="transmembrane region" description="Helical" evidence="1">
    <location>
        <begin position="35"/>
        <end position="53"/>
    </location>
</feature>
<feature type="transmembrane region" description="Helical" evidence="1">
    <location>
        <begin position="210"/>
        <end position="238"/>
    </location>
</feature>
<feature type="transmembrane region" description="Helical" evidence="1">
    <location>
        <begin position="404"/>
        <end position="429"/>
    </location>
</feature>
<feature type="transmembrane region" description="Helical" evidence="1">
    <location>
        <begin position="250"/>
        <end position="269"/>
    </location>
</feature>
<keyword evidence="1" id="KW-0812">Transmembrane</keyword>
<accession>A0AAU7CA29</accession>